<dbReference type="Proteomes" id="UP000823775">
    <property type="component" value="Unassembled WGS sequence"/>
</dbReference>
<accession>A0ABS8SWR6</accession>
<keyword evidence="2" id="KW-1185">Reference proteome</keyword>
<dbReference type="EMBL" id="JACEIK010000874">
    <property type="protein sequence ID" value="MCD7463273.1"/>
    <property type="molecule type" value="Genomic_DNA"/>
</dbReference>
<reference evidence="1 2" key="1">
    <citation type="journal article" date="2021" name="BMC Genomics">
        <title>Datura genome reveals duplications of psychoactive alkaloid biosynthetic genes and high mutation rate following tissue culture.</title>
        <authorList>
            <person name="Rajewski A."/>
            <person name="Carter-House D."/>
            <person name="Stajich J."/>
            <person name="Litt A."/>
        </authorList>
    </citation>
    <scope>NUCLEOTIDE SEQUENCE [LARGE SCALE GENOMIC DNA]</scope>
    <source>
        <strain evidence="1">AR-01</strain>
    </source>
</reference>
<name>A0ABS8SWR6_DATST</name>
<sequence>MENEVHSLGVLGHIKSFSVGLDKSSGIGRREIRDGKGKWREVYLTMQKKMRREIRDGKGKWREVYLTMQKKMIYTFACTFTHETPNDIGDSSLSQILRC</sequence>
<protein>
    <submittedName>
        <fullName evidence="1">Uncharacterized protein</fullName>
    </submittedName>
</protein>
<gene>
    <name evidence="1" type="ORF">HAX54_050240</name>
</gene>
<proteinExistence type="predicted"/>
<comment type="caution">
    <text evidence="1">The sequence shown here is derived from an EMBL/GenBank/DDBJ whole genome shotgun (WGS) entry which is preliminary data.</text>
</comment>
<evidence type="ECO:0000313" key="2">
    <source>
        <dbReference type="Proteomes" id="UP000823775"/>
    </source>
</evidence>
<evidence type="ECO:0000313" key="1">
    <source>
        <dbReference type="EMBL" id="MCD7463273.1"/>
    </source>
</evidence>
<organism evidence="1 2">
    <name type="scientific">Datura stramonium</name>
    <name type="common">Jimsonweed</name>
    <name type="synonym">Common thornapple</name>
    <dbReference type="NCBI Taxonomy" id="4076"/>
    <lineage>
        <taxon>Eukaryota</taxon>
        <taxon>Viridiplantae</taxon>
        <taxon>Streptophyta</taxon>
        <taxon>Embryophyta</taxon>
        <taxon>Tracheophyta</taxon>
        <taxon>Spermatophyta</taxon>
        <taxon>Magnoliopsida</taxon>
        <taxon>eudicotyledons</taxon>
        <taxon>Gunneridae</taxon>
        <taxon>Pentapetalae</taxon>
        <taxon>asterids</taxon>
        <taxon>lamiids</taxon>
        <taxon>Solanales</taxon>
        <taxon>Solanaceae</taxon>
        <taxon>Solanoideae</taxon>
        <taxon>Datureae</taxon>
        <taxon>Datura</taxon>
    </lineage>
</organism>